<dbReference type="PANTHER" id="PTHR36840">
    <property type="entry name" value="BLL5714 PROTEIN"/>
    <property type="match status" value="1"/>
</dbReference>
<dbReference type="PANTHER" id="PTHR36840:SF1">
    <property type="entry name" value="BLL5714 PROTEIN"/>
    <property type="match status" value="1"/>
</dbReference>
<gene>
    <name evidence="2" type="ORF">HNQ66_000022</name>
</gene>
<evidence type="ECO:0000313" key="3">
    <source>
        <dbReference type="Proteomes" id="UP000535406"/>
    </source>
</evidence>
<proteinExistence type="predicted"/>
<dbReference type="RefSeq" id="WP_184139622.1">
    <property type="nucleotide sequence ID" value="NZ_JACHIK010000001.1"/>
</dbReference>
<feature type="transmembrane region" description="Helical" evidence="1">
    <location>
        <begin position="317"/>
        <end position="339"/>
    </location>
</feature>
<feature type="transmembrane region" description="Helical" evidence="1">
    <location>
        <begin position="243"/>
        <end position="262"/>
    </location>
</feature>
<feature type="transmembrane region" description="Helical" evidence="1">
    <location>
        <begin position="215"/>
        <end position="237"/>
    </location>
</feature>
<evidence type="ECO:0000256" key="1">
    <source>
        <dbReference type="SAM" id="Phobius"/>
    </source>
</evidence>
<keyword evidence="1" id="KW-0812">Transmembrane</keyword>
<keyword evidence="1" id="KW-1133">Transmembrane helix</keyword>
<organism evidence="2 3">
    <name type="scientific">Shinella fusca</name>
    <dbReference type="NCBI Taxonomy" id="544480"/>
    <lineage>
        <taxon>Bacteria</taxon>
        <taxon>Pseudomonadati</taxon>
        <taxon>Pseudomonadota</taxon>
        <taxon>Alphaproteobacteria</taxon>
        <taxon>Hyphomicrobiales</taxon>
        <taxon>Rhizobiaceae</taxon>
        <taxon>Shinella</taxon>
    </lineage>
</organism>
<feature type="transmembrane region" description="Helical" evidence="1">
    <location>
        <begin position="173"/>
        <end position="194"/>
    </location>
</feature>
<sequence length="403" mass="43704">MTATDEDRFSTSAYLRARGTASEDKVGFAELFFDLVFVLTIVQLSHTLAAHYSLLGLVEAALLMLAVWWVWIYTTWVTNWLDPEKAPVRLLLFVLMFLGLMLSIAIPTAFGAGGLLFALAYAAMQVGRSAFTAFAMRRDWPDNSRNFVRITAWTLLSAAFWLAGAFTGHEARLALWLVALGIEYVSPALGFVVPGLGRSTVSDWEVSGEHMAERCALFVIICLGETILVTGRTVAAMELLDGFTVVLLAVAFASTATMWWIYFRFGHGEAAHLIEHTVTPGRVARLAFTYAHIPIVAGIVLSAVAEEFTLAHPHGHVDFRTASAILGGPAVFLLGNIWFKAAIRGRAPLSHLVGIGALVALSALAPAVEPYQLFMAASAVLFAVAVWEFLSLRSTRADAVAKA</sequence>
<evidence type="ECO:0000313" key="2">
    <source>
        <dbReference type="EMBL" id="MBB5040644.1"/>
    </source>
</evidence>
<protein>
    <submittedName>
        <fullName evidence="2">Low temperature requirement protein LtrA</fullName>
    </submittedName>
</protein>
<dbReference type="AlphaFoldDB" id="A0A7W7YQT4"/>
<reference evidence="2 3" key="1">
    <citation type="submission" date="2020-08" db="EMBL/GenBank/DDBJ databases">
        <title>Genomic Encyclopedia of Type Strains, Phase IV (KMG-IV): sequencing the most valuable type-strain genomes for metagenomic binning, comparative biology and taxonomic classification.</title>
        <authorList>
            <person name="Goeker M."/>
        </authorList>
    </citation>
    <scope>NUCLEOTIDE SEQUENCE [LARGE SCALE GENOMIC DNA]</scope>
    <source>
        <strain evidence="2 3">DSM 21319</strain>
    </source>
</reference>
<name>A0A7W7YQT4_9HYPH</name>
<feature type="transmembrane region" description="Helical" evidence="1">
    <location>
        <begin position="52"/>
        <end position="78"/>
    </location>
</feature>
<feature type="transmembrane region" description="Helical" evidence="1">
    <location>
        <begin position="26"/>
        <end position="46"/>
    </location>
</feature>
<keyword evidence="1" id="KW-0472">Membrane</keyword>
<keyword evidence="3" id="KW-1185">Reference proteome</keyword>
<comment type="caution">
    <text evidence="2">The sequence shown here is derived from an EMBL/GenBank/DDBJ whole genome shotgun (WGS) entry which is preliminary data.</text>
</comment>
<feature type="transmembrane region" description="Helical" evidence="1">
    <location>
        <begin position="374"/>
        <end position="392"/>
    </location>
</feature>
<feature type="transmembrane region" description="Helical" evidence="1">
    <location>
        <begin position="283"/>
        <end position="305"/>
    </location>
</feature>
<feature type="transmembrane region" description="Helical" evidence="1">
    <location>
        <begin position="90"/>
        <end position="110"/>
    </location>
</feature>
<dbReference type="Pfam" id="PF06772">
    <property type="entry name" value="LtrA"/>
    <property type="match status" value="1"/>
</dbReference>
<dbReference type="Proteomes" id="UP000535406">
    <property type="component" value="Unassembled WGS sequence"/>
</dbReference>
<feature type="transmembrane region" description="Helical" evidence="1">
    <location>
        <begin position="351"/>
        <end position="368"/>
    </location>
</feature>
<dbReference type="InterPro" id="IPR010640">
    <property type="entry name" value="Low_temperature_requirement_A"/>
</dbReference>
<accession>A0A7W7YQT4</accession>
<feature type="transmembrane region" description="Helical" evidence="1">
    <location>
        <begin position="147"/>
        <end position="167"/>
    </location>
</feature>
<dbReference type="EMBL" id="JACHIK010000001">
    <property type="protein sequence ID" value="MBB5040644.1"/>
    <property type="molecule type" value="Genomic_DNA"/>
</dbReference>